<dbReference type="AlphaFoldDB" id="A0AA42EKW9"/>
<reference evidence="1" key="2">
    <citation type="submission" date="2022-09" db="EMBL/GenBank/DDBJ databases">
        <title>Molecular characterization of Glaesserella parasuis strains circulating in commercial swine farms using whole-genome sequencing.</title>
        <authorList>
            <person name="Mugabi R."/>
            <person name="Clavijo M."/>
            <person name="Li G."/>
        </authorList>
    </citation>
    <scope>NUCLEOTIDE SEQUENCE</scope>
    <source>
        <strain evidence="1">0435-53</strain>
    </source>
</reference>
<organism evidence="1 3">
    <name type="scientific">Glaesserella parasuis</name>
    <name type="common">Haemophilus parasuis</name>
    <dbReference type="NCBI Taxonomy" id="738"/>
    <lineage>
        <taxon>Bacteria</taxon>
        <taxon>Pseudomonadati</taxon>
        <taxon>Pseudomonadota</taxon>
        <taxon>Gammaproteobacteria</taxon>
        <taxon>Pasteurellales</taxon>
        <taxon>Pasteurellaceae</taxon>
        <taxon>Glaesserella</taxon>
    </lineage>
</organism>
<evidence type="ECO:0000313" key="3">
    <source>
        <dbReference type="Proteomes" id="UP001148834"/>
    </source>
</evidence>
<protein>
    <submittedName>
        <fullName evidence="1">Type II toxin-antitoxin system RelE/ParE family toxin</fullName>
    </submittedName>
</protein>
<evidence type="ECO:0000313" key="2">
    <source>
        <dbReference type="EMBL" id="QSX18058.1"/>
    </source>
</evidence>
<reference evidence="2" key="1">
    <citation type="submission" date="2021-03" db="EMBL/GenBank/DDBJ databases">
        <title>Characterization of a novel Integrative Conjugative Element in Glaesserella parasuis.</title>
        <authorList>
            <person name="Hu G."/>
            <person name="Sun H."/>
        </authorList>
    </citation>
    <scope>NUCLEOTIDE SEQUENCE</scope>
    <source>
        <strain evidence="2">GHP1807</strain>
    </source>
</reference>
<dbReference type="InterPro" id="IPR007711">
    <property type="entry name" value="HigB-1"/>
</dbReference>
<accession>A0AA42EKW9</accession>
<dbReference type="Proteomes" id="UP000662736">
    <property type="component" value="Chromosome"/>
</dbReference>
<dbReference type="EMBL" id="JAODIR010000047">
    <property type="protein sequence ID" value="MDD2168628.1"/>
    <property type="molecule type" value="Genomic_DNA"/>
</dbReference>
<dbReference type="RefSeq" id="WP_021110700.1">
    <property type="nucleotide sequence ID" value="NZ_CP069308.1"/>
</dbReference>
<evidence type="ECO:0000313" key="1">
    <source>
        <dbReference type="EMBL" id="MDD2168628.1"/>
    </source>
</evidence>
<name>A0AA42EKW9_GLAPU</name>
<dbReference type="Proteomes" id="UP001148834">
    <property type="component" value="Unassembled WGS sequence"/>
</dbReference>
<gene>
    <name evidence="2" type="ORF">J1G54_06025</name>
    <name evidence="1" type="ORF">N5925_08580</name>
</gene>
<dbReference type="Gene3D" id="3.30.2310.20">
    <property type="entry name" value="RelE-like"/>
    <property type="match status" value="1"/>
</dbReference>
<dbReference type="Pfam" id="PF05015">
    <property type="entry name" value="HigB-like_toxin"/>
    <property type="match status" value="1"/>
</dbReference>
<dbReference type="EMBL" id="CP071491">
    <property type="protein sequence ID" value="QSX18058.1"/>
    <property type="molecule type" value="Genomic_DNA"/>
</dbReference>
<dbReference type="InterPro" id="IPR035093">
    <property type="entry name" value="RelE/ParE_toxin_dom_sf"/>
</dbReference>
<sequence>MIKSFKHKGLEQYFRQGITRGLRIDHIKKINGILDVIDRAKVVDEFLPFYQCHKLRGDREGIWSMTVSGNWRITFEFIDGDAYVLNYEDYHWEII</sequence>
<dbReference type="PANTHER" id="PTHR40266:SF2">
    <property type="entry name" value="TOXIN HIGB-1"/>
    <property type="match status" value="1"/>
</dbReference>
<dbReference type="PANTHER" id="PTHR40266">
    <property type="entry name" value="TOXIN HIGB-1"/>
    <property type="match status" value="1"/>
</dbReference>
<dbReference type="SUPFAM" id="SSF143011">
    <property type="entry name" value="RelE-like"/>
    <property type="match status" value="1"/>
</dbReference>
<proteinExistence type="predicted"/>